<accession>A0ABS8H8H4</accession>
<dbReference type="RefSeq" id="WP_228227581.1">
    <property type="nucleotide sequence ID" value="NZ_JAJGNP010000012.1"/>
</dbReference>
<organism evidence="5 6">
    <name type="scientific">Sphingobium soli</name>
    <dbReference type="NCBI Taxonomy" id="1591116"/>
    <lineage>
        <taxon>Bacteria</taxon>
        <taxon>Pseudomonadati</taxon>
        <taxon>Pseudomonadota</taxon>
        <taxon>Alphaproteobacteria</taxon>
        <taxon>Sphingomonadales</taxon>
        <taxon>Sphingomonadaceae</taxon>
        <taxon>Sphingobium</taxon>
    </lineage>
</organism>
<evidence type="ECO:0000259" key="4">
    <source>
        <dbReference type="PROSITE" id="PS50887"/>
    </source>
</evidence>
<dbReference type="InterPro" id="IPR001633">
    <property type="entry name" value="EAL_dom"/>
</dbReference>
<keyword evidence="6" id="KW-1185">Reference proteome</keyword>
<dbReference type="PANTHER" id="PTHR44757">
    <property type="entry name" value="DIGUANYLATE CYCLASE DGCP"/>
    <property type="match status" value="1"/>
</dbReference>
<evidence type="ECO:0000313" key="5">
    <source>
        <dbReference type="EMBL" id="MCC4233831.1"/>
    </source>
</evidence>
<dbReference type="SMART" id="SM00052">
    <property type="entry name" value="EAL"/>
    <property type="match status" value="1"/>
</dbReference>
<evidence type="ECO:0000313" key="6">
    <source>
        <dbReference type="Proteomes" id="UP001198830"/>
    </source>
</evidence>
<dbReference type="InterPro" id="IPR000014">
    <property type="entry name" value="PAS"/>
</dbReference>
<dbReference type="InterPro" id="IPR052155">
    <property type="entry name" value="Biofilm_reg_signaling"/>
</dbReference>
<dbReference type="SUPFAM" id="SSF55785">
    <property type="entry name" value="PYP-like sensor domain (PAS domain)"/>
    <property type="match status" value="1"/>
</dbReference>
<feature type="transmembrane region" description="Helical" evidence="1">
    <location>
        <begin position="114"/>
        <end position="130"/>
    </location>
</feature>
<dbReference type="InterPro" id="IPR001610">
    <property type="entry name" value="PAC"/>
</dbReference>
<dbReference type="InterPro" id="IPR035919">
    <property type="entry name" value="EAL_sf"/>
</dbReference>
<dbReference type="Proteomes" id="UP001198830">
    <property type="component" value="Unassembled WGS sequence"/>
</dbReference>
<evidence type="ECO:0000259" key="3">
    <source>
        <dbReference type="PROSITE" id="PS50883"/>
    </source>
</evidence>
<dbReference type="CDD" id="cd01948">
    <property type="entry name" value="EAL"/>
    <property type="match status" value="1"/>
</dbReference>
<dbReference type="SMART" id="SM00267">
    <property type="entry name" value="GGDEF"/>
    <property type="match status" value="1"/>
</dbReference>
<keyword evidence="1" id="KW-0812">Transmembrane</keyword>
<dbReference type="Gene3D" id="3.30.70.270">
    <property type="match status" value="1"/>
</dbReference>
<feature type="domain" description="PAC" evidence="2">
    <location>
        <begin position="277"/>
        <end position="327"/>
    </location>
</feature>
<dbReference type="Gene3D" id="3.20.20.450">
    <property type="entry name" value="EAL domain"/>
    <property type="match status" value="1"/>
</dbReference>
<protein>
    <submittedName>
        <fullName evidence="5">EAL domain-containing protein</fullName>
    </submittedName>
</protein>
<proteinExistence type="predicted"/>
<dbReference type="PROSITE" id="PS50883">
    <property type="entry name" value="EAL"/>
    <property type="match status" value="1"/>
</dbReference>
<comment type="caution">
    <text evidence="5">The sequence shown here is derived from an EMBL/GenBank/DDBJ whole genome shotgun (WGS) entry which is preliminary data.</text>
</comment>
<dbReference type="EMBL" id="JAJGNP010000012">
    <property type="protein sequence ID" value="MCC4233831.1"/>
    <property type="molecule type" value="Genomic_DNA"/>
</dbReference>
<dbReference type="PROSITE" id="PS50113">
    <property type="entry name" value="PAC"/>
    <property type="match status" value="1"/>
</dbReference>
<feature type="transmembrane region" description="Helical" evidence="1">
    <location>
        <begin position="32"/>
        <end position="53"/>
    </location>
</feature>
<dbReference type="PANTHER" id="PTHR44757:SF2">
    <property type="entry name" value="BIOFILM ARCHITECTURE MAINTENANCE PROTEIN MBAA"/>
    <property type="match status" value="1"/>
</dbReference>
<dbReference type="InterPro" id="IPR000700">
    <property type="entry name" value="PAS-assoc_C"/>
</dbReference>
<gene>
    <name evidence="5" type="ORF">LL253_14180</name>
</gene>
<feature type="domain" description="GGDEF" evidence="4">
    <location>
        <begin position="358"/>
        <end position="491"/>
    </location>
</feature>
<dbReference type="SUPFAM" id="SSF141868">
    <property type="entry name" value="EAL domain-like"/>
    <property type="match status" value="1"/>
</dbReference>
<dbReference type="InterPro" id="IPR043128">
    <property type="entry name" value="Rev_trsase/Diguanyl_cyclase"/>
</dbReference>
<dbReference type="InterPro" id="IPR000160">
    <property type="entry name" value="GGDEF_dom"/>
</dbReference>
<dbReference type="Gene3D" id="3.30.450.20">
    <property type="entry name" value="PAS domain"/>
    <property type="match status" value="1"/>
</dbReference>
<dbReference type="NCBIfam" id="TIGR00254">
    <property type="entry name" value="GGDEF"/>
    <property type="match status" value="1"/>
</dbReference>
<evidence type="ECO:0000259" key="2">
    <source>
        <dbReference type="PROSITE" id="PS50113"/>
    </source>
</evidence>
<dbReference type="Pfam" id="PF00990">
    <property type="entry name" value="GGDEF"/>
    <property type="match status" value="1"/>
</dbReference>
<dbReference type="SUPFAM" id="SSF55073">
    <property type="entry name" value="Nucleotide cyclase"/>
    <property type="match status" value="1"/>
</dbReference>
<sequence length="761" mass="83668">MPDIASFTGEFRSPDREAAFQAERLPESRHHAYVLFALSAALNSLFLLSDWRFAGTDHFWVAVPARVAIVIWSIACLYLCRHMTSFRALERICWAWQGVIAVAVGFLVSSRSDIAIFVMVLLPLVFYLVVPTSFRGNVGGGLVCEIALLTGYLAPDPLSSTMPGMIMAMLILHCGMWIAIARNNRLQRKEWDAGQTARSAQAALAASRDTLEHLFMAVPLPLLVTRRDGTLLRMNRAASDGYAAGLEIDLDNVEHSYVDRRSRGLLVQRLERGEAVDQFECRLRRADGQTRDAMLSSRAIMVDGDAAYMTCVVDITDRKETELRLQRLAMSDPLTGLANRAHFVAAVTQATASSGDRGLVAILLLDLDEFKRINDTAGHDAGDALLQTVAERLRGALRPGDLIARMGGDEFAVLLTRLPDAEALQPILMRITDQLHAPFSHAGRPLECRASIGVALYPDHGADDVALFKHADIALYHAKNNGRGRAILFQPHLLDSWERETAMLDRARHILSHEQPCPWYQPKISLQDGGIIGFEALFRCPVADGSIIMPGDIARAFEHPELGPALTERMVERVIDDCARWRSKGLAVGHVALNVSGVDLQDEAFADRLLGRMRTARIPTAMIELEVTESVFLGRDADRVCHILQRLSDAGISIALDDFGTGYASLSHLKQFPIDIIKIDQCFVRDMETDPDDAAIVRAVLNLAHSLGIRTVAEGVENAQQLAYLRAGGCHYGQGYLFGAAMPAVGVEQLLMSPEGISRQA</sequence>
<feature type="transmembrane region" description="Helical" evidence="1">
    <location>
        <begin position="59"/>
        <end position="80"/>
    </location>
</feature>
<dbReference type="InterPro" id="IPR029787">
    <property type="entry name" value="Nucleotide_cyclase"/>
</dbReference>
<keyword evidence="1" id="KW-1133">Transmembrane helix</keyword>
<dbReference type="CDD" id="cd01949">
    <property type="entry name" value="GGDEF"/>
    <property type="match status" value="1"/>
</dbReference>
<keyword evidence="1" id="KW-0472">Membrane</keyword>
<feature type="domain" description="EAL" evidence="3">
    <location>
        <begin position="500"/>
        <end position="755"/>
    </location>
</feature>
<name>A0ABS8H8H4_9SPHN</name>
<dbReference type="Pfam" id="PF00563">
    <property type="entry name" value="EAL"/>
    <property type="match status" value="1"/>
</dbReference>
<dbReference type="NCBIfam" id="TIGR00229">
    <property type="entry name" value="sensory_box"/>
    <property type="match status" value="1"/>
</dbReference>
<dbReference type="PROSITE" id="PS50887">
    <property type="entry name" value="GGDEF"/>
    <property type="match status" value="1"/>
</dbReference>
<feature type="transmembrane region" description="Helical" evidence="1">
    <location>
        <begin position="92"/>
        <end position="108"/>
    </location>
</feature>
<dbReference type="SMART" id="SM00086">
    <property type="entry name" value="PAC"/>
    <property type="match status" value="1"/>
</dbReference>
<dbReference type="InterPro" id="IPR035965">
    <property type="entry name" value="PAS-like_dom_sf"/>
</dbReference>
<feature type="transmembrane region" description="Helical" evidence="1">
    <location>
        <begin position="161"/>
        <end position="180"/>
    </location>
</feature>
<reference evidence="5 6" key="1">
    <citation type="submission" date="2021-10" db="EMBL/GenBank/DDBJ databases">
        <title>The diversity and Nitrogen Metabolism of Culturable Nitrate-Utilizing Bacteria Within the Oxygen Minimum Zone of the Changjiang (Yangtze River)Estuary.</title>
        <authorList>
            <person name="Zhang D."/>
            <person name="Zheng J."/>
            <person name="Liu S."/>
            <person name="He W."/>
        </authorList>
    </citation>
    <scope>NUCLEOTIDE SEQUENCE [LARGE SCALE GENOMIC DNA]</scope>
    <source>
        <strain evidence="5 6">FXH275-2</strain>
    </source>
</reference>
<evidence type="ECO:0000256" key="1">
    <source>
        <dbReference type="SAM" id="Phobius"/>
    </source>
</evidence>